<evidence type="ECO:0000256" key="1">
    <source>
        <dbReference type="ARBA" id="ARBA00023125"/>
    </source>
</evidence>
<dbReference type="PANTHER" id="PTHR46558:SF11">
    <property type="entry name" value="HTH-TYPE TRANSCRIPTIONAL REGULATOR XRE"/>
    <property type="match status" value="1"/>
</dbReference>
<protein>
    <submittedName>
        <fullName evidence="3">Helix-turn-helix transcriptional regulator</fullName>
    </submittedName>
</protein>
<accession>A0A9D0Z127</accession>
<dbReference type="Pfam" id="PF01381">
    <property type="entry name" value="HTH_3"/>
    <property type="match status" value="1"/>
</dbReference>
<comment type="caution">
    <text evidence="3">The sequence shown here is derived from an EMBL/GenBank/DDBJ whole genome shotgun (WGS) entry which is preliminary data.</text>
</comment>
<sequence length="116" mass="13568">MLLFAKRIRELRKSNGLTQEELGKLVNISKVSISFYESGARMPSLDTLTALCDVFKVDLEYLLGQDNYVVEESKKEYGITMSNEEIRIIEELRKHPKLYNRLIENPERMINSLDKR</sequence>
<reference evidence="3" key="1">
    <citation type="submission" date="2020-10" db="EMBL/GenBank/DDBJ databases">
        <authorList>
            <person name="Gilroy R."/>
        </authorList>
    </citation>
    <scope>NUCLEOTIDE SEQUENCE</scope>
    <source>
        <strain evidence="3">CHK165-10780</strain>
    </source>
</reference>
<dbReference type="InterPro" id="IPR001387">
    <property type="entry name" value="Cro/C1-type_HTH"/>
</dbReference>
<dbReference type="CDD" id="cd00093">
    <property type="entry name" value="HTH_XRE"/>
    <property type="match status" value="1"/>
</dbReference>
<dbReference type="Gene3D" id="1.10.260.40">
    <property type="entry name" value="lambda repressor-like DNA-binding domains"/>
    <property type="match status" value="1"/>
</dbReference>
<dbReference type="EMBL" id="DVFU01000043">
    <property type="protein sequence ID" value="HIQ64515.1"/>
    <property type="molecule type" value="Genomic_DNA"/>
</dbReference>
<evidence type="ECO:0000313" key="4">
    <source>
        <dbReference type="Proteomes" id="UP000886725"/>
    </source>
</evidence>
<dbReference type="InterPro" id="IPR010982">
    <property type="entry name" value="Lambda_DNA-bd_dom_sf"/>
</dbReference>
<proteinExistence type="predicted"/>
<dbReference type="SMART" id="SM00530">
    <property type="entry name" value="HTH_XRE"/>
    <property type="match status" value="1"/>
</dbReference>
<dbReference type="PROSITE" id="PS50943">
    <property type="entry name" value="HTH_CROC1"/>
    <property type="match status" value="1"/>
</dbReference>
<dbReference type="SUPFAM" id="SSF47413">
    <property type="entry name" value="lambda repressor-like DNA-binding domains"/>
    <property type="match status" value="1"/>
</dbReference>
<dbReference type="AlphaFoldDB" id="A0A9D0Z127"/>
<evidence type="ECO:0000313" key="3">
    <source>
        <dbReference type="EMBL" id="HIQ64515.1"/>
    </source>
</evidence>
<feature type="domain" description="HTH cro/C1-type" evidence="2">
    <location>
        <begin position="8"/>
        <end position="62"/>
    </location>
</feature>
<name>A0A9D0Z127_9FIRM</name>
<reference evidence="3" key="2">
    <citation type="journal article" date="2021" name="PeerJ">
        <title>Extensive microbial diversity within the chicken gut microbiome revealed by metagenomics and culture.</title>
        <authorList>
            <person name="Gilroy R."/>
            <person name="Ravi A."/>
            <person name="Getino M."/>
            <person name="Pursley I."/>
            <person name="Horton D.L."/>
            <person name="Alikhan N.F."/>
            <person name="Baker D."/>
            <person name="Gharbi K."/>
            <person name="Hall N."/>
            <person name="Watson M."/>
            <person name="Adriaenssens E.M."/>
            <person name="Foster-Nyarko E."/>
            <person name="Jarju S."/>
            <person name="Secka A."/>
            <person name="Antonio M."/>
            <person name="Oren A."/>
            <person name="Chaudhuri R.R."/>
            <person name="La Ragione R."/>
            <person name="Hildebrand F."/>
            <person name="Pallen M.J."/>
        </authorList>
    </citation>
    <scope>NUCLEOTIDE SEQUENCE</scope>
    <source>
        <strain evidence="3">CHK165-10780</strain>
    </source>
</reference>
<evidence type="ECO:0000259" key="2">
    <source>
        <dbReference type="PROSITE" id="PS50943"/>
    </source>
</evidence>
<organism evidence="3 4">
    <name type="scientific">Candidatus Faecenecus gallistercoris</name>
    <dbReference type="NCBI Taxonomy" id="2840793"/>
    <lineage>
        <taxon>Bacteria</taxon>
        <taxon>Bacillati</taxon>
        <taxon>Bacillota</taxon>
        <taxon>Bacillota incertae sedis</taxon>
        <taxon>Candidatus Faecenecus</taxon>
    </lineage>
</organism>
<keyword evidence="1" id="KW-0238">DNA-binding</keyword>
<dbReference type="GO" id="GO:0003677">
    <property type="term" value="F:DNA binding"/>
    <property type="evidence" value="ECO:0007669"/>
    <property type="project" value="UniProtKB-KW"/>
</dbReference>
<dbReference type="Proteomes" id="UP000886725">
    <property type="component" value="Unassembled WGS sequence"/>
</dbReference>
<gene>
    <name evidence="3" type="ORF">IAC85_02125</name>
</gene>
<dbReference type="PANTHER" id="PTHR46558">
    <property type="entry name" value="TRACRIPTIONAL REGULATORY PROTEIN-RELATED-RELATED"/>
    <property type="match status" value="1"/>
</dbReference>